<dbReference type="InterPro" id="IPR001387">
    <property type="entry name" value="Cro/C1-type_HTH"/>
</dbReference>
<evidence type="ECO:0000313" key="2">
    <source>
        <dbReference type="EMBL" id="WYJ87356.1"/>
    </source>
</evidence>
<dbReference type="PROSITE" id="PS50943">
    <property type="entry name" value="HTH_CROC1"/>
    <property type="match status" value="1"/>
</dbReference>
<dbReference type="SUPFAM" id="SSF47413">
    <property type="entry name" value="lambda repressor-like DNA-binding domains"/>
    <property type="match status" value="1"/>
</dbReference>
<dbReference type="InterPro" id="IPR010982">
    <property type="entry name" value="Lambda_DNA-bd_dom_sf"/>
</dbReference>
<name>A0ABZ2T7M4_9ENTE</name>
<evidence type="ECO:0000259" key="1">
    <source>
        <dbReference type="PROSITE" id="PS50943"/>
    </source>
</evidence>
<dbReference type="Gene3D" id="1.10.260.40">
    <property type="entry name" value="lambda repressor-like DNA-binding domains"/>
    <property type="match status" value="1"/>
</dbReference>
<reference evidence="3" key="1">
    <citation type="submission" date="2017-05" db="EMBL/GenBank/DDBJ databases">
        <title>The Genome Sequence of EEnterococcus faecalis 9F2_4866.</title>
        <authorList>
            <consortium name="The Broad Institute Genomics Platform"/>
            <consortium name="The Broad Institute Genomic Center for Infectious Diseases"/>
            <person name="Earl A."/>
            <person name="Manson A."/>
            <person name="Schwartman J."/>
            <person name="Gilmore M."/>
            <person name="Abouelleil A."/>
            <person name="Cao P."/>
            <person name="Chapman S."/>
            <person name="Cusick C."/>
            <person name="Shea T."/>
            <person name="Young S."/>
            <person name="Neafsey D."/>
            <person name="Nusbaum C."/>
            <person name="Birren B."/>
        </authorList>
    </citation>
    <scope>NUCLEOTIDE SEQUENCE [LARGE SCALE GENOMIC DNA]</scope>
    <source>
        <strain evidence="3">12C11_DIV0727</strain>
    </source>
</reference>
<gene>
    <name evidence="2" type="ORF">A5866_002452</name>
</gene>
<sequence>MEIHEVLKLFRKQMDFTQKEILTNFDPSVYSRIENGKQELKITDLKKIINVLSLLPEEVFAMAPLDIEQQEFKTLYLYCVQNLQDEIVKQELVNYFKELSNKNKNLRELSNYFAIQCYFSQLWDEIDEVKLEELENIYSLMSGKKDYQHYDYIIIRNAMKFLKKEKADVLIQKIFLTEVQQTIKVNDSFYYILLNAITSRIYEKEYYLARKYIYLAKKNDKVRKDFHYQTHLKYLENLLDYVNIGDYQYIQRIQEYIHLLKDIGDIDLADQISTDVKLVLAGMDEHIDKKDFPVVFVKHN</sequence>
<dbReference type="Gene3D" id="1.25.40.400">
    <property type="match status" value="1"/>
</dbReference>
<accession>A0ABZ2T7M4</accession>
<dbReference type="EMBL" id="CP147248">
    <property type="protein sequence ID" value="WYJ87356.1"/>
    <property type="molecule type" value="Genomic_DNA"/>
</dbReference>
<evidence type="ECO:0000313" key="3">
    <source>
        <dbReference type="Proteomes" id="UP000195080"/>
    </source>
</evidence>
<dbReference type="RefSeq" id="WP_086445248.1">
    <property type="nucleotide sequence ID" value="NZ_CP147248.1"/>
</dbReference>
<feature type="domain" description="HTH cro/C1-type" evidence="1">
    <location>
        <begin position="7"/>
        <end position="59"/>
    </location>
</feature>
<dbReference type="CDD" id="cd00093">
    <property type="entry name" value="HTH_XRE"/>
    <property type="match status" value="1"/>
</dbReference>
<dbReference type="SUPFAM" id="SSF48452">
    <property type="entry name" value="TPR-like"/>
    <property type="match status" value="1"/>
</dbReference>
<dbReference type="Pfam" id="PF01381">
    <property type="entry name" value="HTH_3"/>
    <property type="match status" value="1"/>
</dbReference>
<dbReference type="Proteomes" id="UP000195080">
    <property type="component" value="Chromosome"/>
</dbReference>
<keyword evidence="3" id="KW-1185">Reference proteome</keyword>
<organism evidence="2 3">
    <name type="scientific">Candidatus Enterococcus lemimoniae</name>
    <dbReference type="NCBI Taxonomy" id="1834167"/>
    <lineage>
        <taxon>Bacteria</taxon>
        <taxon>Bacillati</taxon>
        <taxon>Bacillota</taxon>
        <taxon>Bacilli</taxon>
        <taxon>Lactobacillales</taxon>
        <taxon>Enterococcaceae</taxon>
        <taxon>Enterococcus</taxon>
    </lineage>
</organism>
<proteinExistence type="predicted"/>
<dbReference type="InterPro" id="IPR011990">
    <property type="entry name" value="TPR-like_helical_dom_sf"/>
</dbReference>
<protein>
    <recommendedName>
        <fullName evidence="1">HTH cro/C1-type domain-containing protein</fullName>
    </recommendedName>
</protein>